<evidence type="ECO:0000313" key="1">
    <source>
        <dbReference type="EMBL" id="CAK0862023.1"/>
    </source>
</evidence>
<sequence length="228" mass="25348">ARLETCARRVVEGEAWLADAKAAEDAAAEAAHQAQRDWEEACAKQLPTPSTPRSETASAATAINLSTLVDEGSLRFVDGPLFDLEGLEIDETERSDWARIKGELATSAQAKVQEALGPAAQQILKLREEAQALHARLQAKRPFEPLPEPRPVQLLTRRSVTRKMFSTCDCTAAVTYDGSPFPFYGDIFLSKDDELAFFPDLEAHRDYLNGLRDIDYDDWQEELARNAL</sequence>
<feature type="non-terminal residue" evidence="1">
    <location>
        <position position="228"/>
    </location>
</feature>
<name>A0ABN9UQ03_9DINO</name>
<dbReference type="EMBL" id="CAUYUJ010016116">
    <property type="protein sequence ID" value="CAK0862023.1"/>
    <property type="molecule type" value="Genomic_DNA"/>
</dbReference>
<feature type="non-terminal residue" evidence="1">
    <location>
        <position position="1"/>
    </location>
</feature>
<organism evidence="1 2">
    <name type="scientific">Prorocentrum cordatum</name>
    <dbReference type="NCBI Taxonomy" id="2364126"/>
    <lineage>
        <taxon>Eukaryota</taxon>
        <taxon>Sar</taxon>
        <taxon>Alveolata</taxon>
        <taxon>Dinophyceae</taxon>
        <taxon>Prorocentrales</taxon>
        <taxon>Prorocentraceae</taxon>
        <taxon>Prorocentrum</taxon>
    </lineage>
</organism>
<comment type="caution">
    <text evidence="1">The sequence shown here is derived from an EMBL/GenBank/DDBJ whole genome shotgun (WGS) entry which is preliminary data.</text>
</comment>
<dbReference type="Proteomes" id="UP001189429">
    <property type="component" value="Unassembled WGS sequence"/>
</dbReference>
<gene>
    <name evidence="1" type="ORF">PCOR1329_LOCUS50542</name>
</gene>
<reference evidence="1" key="1">
    <citation type="submission" date="2023-10" db="EMBL/GenBank/DDBJ databases">
        <authorList>
            <person name="Chen Y."/>
            <person name="Shah S."/>
            <person name="Dougan E. K."/>
            <person name="Thang M."/>
            <person name="Chan C."/>
        </authorList>
    </citation>
    <scope>NUCLEOTIDE SEQUENCE [LARGE SCALE GENOMIC DNA]</scope>
</reference>
<proteinExistence type="predicted"/>
<keyword evidence="2" id="KW-1185">Reference proteome</keyword>
<evidence type="ECO:0000313" key="2">
    <source>
        <dbReference type="Proteomes" id="UP001189429"/>
    </source>
</evidence>
<accession>A0ABN9UQ03</accession>
<protein>
    <submittedName>
        <fullName evidence="1">Uncharacterized protein</fullName>
    </submittedName>
</protein>